<dbReference type="AlphaFoldDB" id="A0A834C0L9"/>
<name>A0A834C0L9_ORYME</name>
<comment type="caution">
    <text evidence="2">The sequence shown here is derived from an EMBL/GenBank/DDBJ whole genome shotgun (WGS) entry which is preliminary data.</text>
</comment>
<dbReference type="Proteomes" id="UP000646548">
    <property type="component" value="Unassembled WGS sequence"/>
</dbReference>
<sequence>MVNSRKPDLRVITSQGGKSLMQMTEEELELVNENAQRLAAGSAGGADPHHAGGLRGHAQPPGAGAALLRHAHGVQHRVPADQRRHQRAARSGVSRRSAADQCVVMATAASRFPAAPATAANTAAAAQPGVSGKPGAGDPHPSGRHADGQHQLQREHQVGARLARPGPQHAVHAPALLHHAVVHVRGGRADRPPTVPRFAAVPGAAHRTLARRQRQQQRQLLRRQRPRRRRRRGWQGRGRRRLGGWIGAPQGVGGGGAGRGKHQTHETGLLGLIEAPPTPRKHAPHSFSCPQTPPPTPHTPPPSPCDTIITPPTTVCPPAAKPRLFGARQELQEVELMEGAGL</sequence>
<feature type="region of interest" description="Disordered" evidence="1">
    <location>
        <begin position="32"/>
        <end position="99"/>
    </location>
</feature>
<feature type="compositionally biased region" description="Basic and acidic residues" evidence="1">
    <location>
        <begin position="144"/>
        <end position="158"/>
    </location>
</feature>
<feature type="region of interest" description="Disordered" evidence="1">
    <location>
        <begin position="204"/>
        <end position="307"/>
    </location>
</feature>
<gene>
    <name evidence="2" type="ORF">FQA47_005169</name>
</gene>
<dbReference type="EMBL" id="WKFB01000424">
    <property type="protein sequence ID" value="KAF6723487.1"/>
    <property type="molecule type" value="Genomic_DNA"/>
</dbReference>
<proteinExistence type="predicted"/>
<feature type="compositionally biased region" description="Gly residues" evidence="1">
    <location>
        <begin position="244"/>
        <end position="258"/>
    </location>
</feature>
<evidence type="ECO:0000313" key="3">
    <source>
        <dbReference type="Proteomes" id="UP000646548"/>
    </source>
</evidence>
<feature type="compositionally biased region" description="Basic residues" evidence="1">
    <location>
        <begin position="208"/>
        <end position="242"/>
    </location>
</feature>
<organism evidence="2 3">
    <name type="scientific">Oryzias melastigma</name>
    <name type="common">Marine medaka</name>
    <dbReference type="NCBI Taxonomy" id="30732"/>
    <lineage>
        <taxon>Eukaryota</taxon>
        <taxon>Metazoa</taxon>
        <taxon>Chordata</taxon>
        <taxon>Craniata</taxon>
        <taxon>Vertebrata</taxon>
        <taxon>Euteleostomi</taxon>
        <taxon>Actinopterygii</taxon>
        <taxon>Neopterygii</taxon>
        <taxon>Teleostei</taxon>
        <taxon>Neoteleostei</taxon>
        <taxon>Acanthomorphata</taxon>
        <taxon>Ovalentaria</taxon>
        <taxon>Atherinomorphae</taxon>
        <taxon>Beloniformes</taxon>
        <taxon>Adrianichthyidae</taxon>
        <taxon>Oryziinae</taxon>
        <taxon>Oryzias</taxon>
    </lineage>
</organism>
<feature type="compositionally biased region" description="Pro residues" evidence="1">
    <location>
        <begin position="291"/>
        <end position="304"/>
    </location>
</feature>
<evidence type="ECO:0000313" key="2">
    <source>
        <dbReference type="EMBL" id="KAF6723487.1"/>
    </source>
</evidence>
<feature type="region of interest" description="Disordered" evidence="1">
    <location>
        <begin position="123"/>
        <end position="160"/>
    </location>
</feature>
<reference evidence="2" key="1">
    <citation type="journal article" name="BMC Genomics">
        <title>Long-read sequencing and de novo genome assembly of marine medaka (Oryzias melastigma).</title>
        <authorList>
            <person name="Liang P."/>
            <person name="Saqib H.S.A."/>
            <person name="Ni X."/>
            <person name="Shen Y."/>
        </authorList>
    </citation>
    <scope>NUCLEOTIDE SEQUENCE</scope>
    <source>
        <strain evidence="2">Bigg-433</strain>
    </source>
</reference>
<accession>A0A834C0L9</accession>
<evidence type="ECO:0000256" key="1">
    <source>
        <dbReference type="SAM" id="MobiDB-lite"/>
    </source>
</evidence>
<protein>
    <submittedName>
        <fullName evidence="2">Uncharacterized protein</fullName>
    </submittedName>
</protein>